<accession>A0ABW2BLY6</accession>
<evidence type="ECO:0000313" key="6">
    <source>
        <dbReference type="EMBL" id="MFC6790887.1"/>
    </source>
</evidence>
<feature type="domain" description="OmpR/PhoB-type" evidence="5">
    <location>
        <begin position="127"/>
        <end position="226"/>
    </location>
</feature>
<comment type="caution">
    <text evidence="6">The sequence shown here is derived from an EMBL/GenBank/DDBJ whole genome shotgun (WGS) entry which is preliminary data.</text>
</comment>
<dbReference type="Gene3D" id="1.10.10.10">
    <property type="entry name" value="Winged helix-like DNA-binding domain superfamily/Winged helix DNA-binding domain"/>
    <property type="match status" value="1"/>
</dbReference>
<dbReference type="Pfam" id="PF00486">
    <property type="entry name" value="Trans_reg_C"/>
    <property type="match status" value="1"/>
</dbReference>
<dbReference type="InterPro" id="IPR016032">
    <property type="entry name" value="Sig_transdc_resp-reg_C-effctor"/>
</dbReference>
<evidence type="ECO:0000256" key="2">
    <source>
        <dbReference type="ARBA" id="ARBA00023125"/>
    </source>
</evidence>
<dbReference type="InterPro" id="IPR001867">
    <property type="entry name" value="OmpR/PhoB-type_DNA-bd"/>
</dbReference>
<evidence type="ECO:0000256" key="4">
    <source>
        <dbReference type="PROSITE-ProRule" id="PRU01091"/>
    </source>
</evidence>
<evidence type="ECO:0000259" key="5">
    <source>
        <dbReference type="PROSITE" id="PS51755"/>
    </source>
</evidence>
<dbReference type="Gene3D" id="6.10.250.690">
    <property type="match status" value="1"/>
</dbReference>
<dbReference type="PANTHER" id="PTHR48111">
    <property type="entry name" value="REGULATOR OF RPOS"/>
    <property type="match status" value="1"/>
</dbReference>
<dbReference type="EMBL" id="JBHSWN010000001">
    <property type="protein sequence ID" value="MFC6790887.1"/>
    <property type="molecule type" value="Genomic_DNA"/>
</dbReference>
<dbReference type="RefSeq" id="WP_378971178.1">
    <property type="nucleotide sequence ID" value="NZ_JBHSWN010000001.1"/>
</dbReference>
<sequence>MFIVIDERVSVTDQYVAGFGQEGVAARAFPTDGFEIWLNGAQSQDLETIEGVVLGDCTDRAGYAATIRALSHAPIIALNETRSLEQTLALFTAGIDDVVRKPVHVREIIARANAIRRRVSRGAALEAEAPRAGRLVVYQDGRDPEIDGESLLLPRRERHILEYLAKNRGRQITKGQIFNAVYGDHESACEESVVEGHISKLRKKLRARLGHDPIEAKRMAGYTFVG</sequence>
<feature type="DNA-binding region" description="OmpR/PhoB-type" evidence="4">
    <location>
        <begin position="127"/>
        <end position="226"/>
    </location>
</feature>
<protein>
    <submittedName>
        <fullName evidence="6">Response regulator transcription factor</fullName>
    </submittedName>
</protein>
<dbReference type="SMART" id="SM00862">
    <property type="entry name" value="Trans_reg_C"/>
    <property type="match status" value="1"/>
</dbReference>
<keyword evidence="2 4" id="KW-0238">DNA-binding</keyword>
<keyword evidence="7" id="KW-1185">Reference proteome</keyword>
<dbReference type="InterPro" id="IPR039420">
    <property type="entry name" value="WalR-like"/>
</dbReference>
<reference evidence="7" key="1">
    <citation type="journal article" date="2019" name="Int. J. Syst. Evol. Microbiol.">
        <title>The Global Catalogue of Microorganisms (GCM) 10K type strain sequencing project: providing services to taxonomists for standard genome sequencing and annotation.</title>
        <authorList>
            <consortium name="The Broad Institute Genomics Platform"/>
            <consortium name="The Broad Institute Genome Sequencing Center for Infectious Disease"/>
            <person name="Wu L."/>
            <person name="Ma J."/>
        </authorList>
    </citation>
    <scope>NUCLEOTIDE SEQUENCE [LARGE SCALE GENOMIC DNA]</scope>
    <source>
        <strain evidence="7">CCUG 48316</strain>
    </source>
</reference>
<evidence type="ECO:0000256" key="3">
    <source>
        <dbReference type="ARBA" id="ARBA00023163"/>
    </source>
</evidence>
<evidence type="ECO:0000313" key="7">
    <source>
        <dbReference type="Proteomes" id="UP001596292"/>
    </source>
</evidence>
<dbReference type="SUPFAM" id="SSF52172">
    <property type="entry name" value="CheY-like"/>
    <property type="match status" value="1"/>
</dbReference>
<evidence type="ECO:0000256" key="1">
    <source>
        <dbReference type="ARBA" id="ARBA00023015"/>
    </source>
</evidence>
<organism evidence="6 7">
    <name type="scientific">Methylobacterium komagatae</name>
    <dbReference type="NCBI Taxonomy" id="374425"/>
    <lineage>
        <taxon>Bacteria</taxon>
        <taxon>Pseudomonadati</taxon>
        <taxon>Pseudomonadota</taxon>
        <taxon>Alphaproteobacteria</taxon>
        <taxon>Hyphomicrobiales</taxon>
        <taxon>Methylobacteriaceae</taxon>
        <taxon>Methylobacterium</taxon>
    </lineage>
</organism>
<name>A0ABW2BLY6_9HYPH</name>
<dbReference type="SUPFAM" id="SSF46894">
    <property type="entry name" value="C-terminal effector domain of the bipartite response regulators"/>
    <property type="match status" value="1"/>
</dbReference>
<dbReference type="CDD" id="cd00383">
    <property type="entry name" value="trans_reg_C"/>
    <property type="match status" value="1"/>
</dbReference>
<dbReference type="InterPro" id="IPR036388">
    <property type="entry name" value="WH-like_DNA-bd_sf"/>
</dbReference>
<keyword evidence="1" id="KW-0805">Transcription regulation</keyword>
<gene>
    <name evidence="6" type="ORF">ACFQE0_15445</name>
</gene>
<dbReference type="Proteomes" id="UP001596292">
    <property type="component" value="Unassembled WGS sequence"/>
</dbReference>
<dbReference type="InterPro" id="IPR011006">
    <property type="entry name" value="CheY-like_superfamily"/>
</dbReference>
<dbReference type="PANTHER" id="PTHR48111:SF67">
    <property type="entry name" value="TRANSCRIPTIONAL REGULATORY PROTEIN TCTD"/>
    <property type="match status" value="1"/>
</dbReference>
<dbReference type="PROSITE" id="PS51755">
    <property type="entry name" value="OMPR_PHOB"/>
    <property type="match status" value="1"/>
</dbReference>
<keyword evidence="3" id="KW-0804">Transcription</keyword>
<proteinExistence type="predicted"/>